<organism evidence="1 2">
    <name type="scientific">Entamoeba histolytica HM-3:IMSS</name>
    <dbReference type="NCBI Taxonomy" id="885315"/>
    <lineage>
        <taxon>Eukaryota</taxon>
        <taxon>Amoebozoa</taxon>
        <taxon>Evosea</taxon>
        <taxon>Archamoebae</taxon>
        <taxon>Mastigamoebida</taxon>
        <taxon>Entamoebidae</taxon>
        <taxon>Entamoeba</taxon>
    </lineage>
</organism>
<evidence type="ECO:0000313" key="2">
    <source>
        <dbReference type="Proteomes" id="UP000030780"/>
    </source>
</evidence>
<dbReference type="VEuPathDB" id="AmoebaDB:KM1_265200"/>
<accession>M7WC69</accession>
<sequence length="15" mass="1704">MDKTVALDLVIFIII</sequence>
<dbReference type="Proteomes" id="UP000030780">
    <property type="component" value="Unassembled WGS sequence"/>
</dbReference>
<proteinExistence type="predicted"/>
<protein>
    <submittedName>
        <fullName evidence="1">Uncharacterized protein</fullName>
    </submittedName>
</protein>
<gene>
    <name evidence="1" type="ORF">KM1_265200</name>
</gene>
<evidence type="ECO:0000313" key="1">
    <source>
        <dbReference type="EMBL" id="EMS15335.1"/>
    </source>
</evidence>
<name>M7WC69_ENTHI</name>
<reference evidence="1 2" key="1">
    <citation type="submission" date="2013-01" db="EMBL/GenBank/DDBJ databases">
        <authorList>
            <person name="Inman J."/>
            <person name="Zafar N."/>
            <person name="Lorenzi H."/>
            <person name="Caler E."/>
        </authorList>
    </citation>
    <scope>NUCLEOTIDE SEQUENCE [LARGE SCALE GENOMIC DNA]</scope>
    <source>
        <strain evidence="1 2">HM-3:IMSS</strain>
    </source>
</reference>
<dbReference type="EMBL" id="KB637720">
    <property type="protein sequence ID" value="EMS15335.1"/>
    <property type="molecule type" value="Genomic_DNA"/>
</dbReference>